<accession>A0A1I7FJ70</accession>
<protein>
    <submittedName>
        <fullName evidence="3">Putative beta-lactamase-inhibitor-like, PepSY-like</fullName>
    </submittedName>
</protein>
<organism evidence="3 4">
    <name type="scientific">Pontibacter akesuensis</name>
    <dbReference type="NCBI Taxonomy" id="388950"/>
    <lineage>
        <taxon>Bacteria</taxon>
        <taxon>Pseudomonadati</taxon>
        <taxon>Bacteroidota</taxon>
        <taxon>Cytophagia</taxon>
        <taxon>Cytophagales</taxon>
        <taxon>Hymenobacteraceae</taxon>
        <taxon>Pontibacter</taxon>
    </lineage>
</organism>
<dbReference type="STRING" id="388950.GCA_001611675_03378"/>
<dbReference type="Pfam" id="PF11396">
    <property type="entry name" value="PepSY_like"/>
    <property type="match status" value="2"/>
</dbReference>
<evidence type="ECO:0000313" key="3">
    <source>
        <dbReference type="EMBL" id="SFU36204.1"/>
    </source>
</evidence>
<dbReference type="Gene3D" id="3.10.450.360">
    <property type="match status" value="1"/>
</dbReference>
<feature type="domain" description="Putative beta-lactamase-inhibitor-like PepSY-like" evidence="2">
    <location>
        <begin position="81"/>
        <end position="141"/>
    </location>
</feature>
<dbReference type="Proteomes" id="UP000182491">
    <property type="component" value="Unassembled WGS sequence"/>
</dbReference>
<evidence type="ECO:0000313" key="4">
    <source>
        <dbReference type="Proteomes" id="UP000182491"/>
    </source>
</evidence>
<sequence length="151" mass="17096">MNLNIIALAAACSLMFIFSSCASQDIPQDKVPSVVVNTFAKAYPTVTLVEWQKHEQGFEAEFDSDTTELTVLVDNSGTIVQTKRDLMVAELPEAIQHTLNLNYKDKKVDDVEIVEKAGQAFYQVELDAMWRDTKLVFDEAGEEQQNLNYWE</sequence>
<name>A0A1I7FJ70_9BACT</name>
<proteinExistence type="predicted"/>
<evidence type="ECO:0000259" key="2">
    <source>
        <dbReference type="Pfam" id="PF11396"/>
    </source>
</evidence>
<dbReference type="AlphaFoldDB" id="A0A1I7FJ70"/>
<evidence type="ECO:0000256" key="1">
    <source>
        <dbReference type="SAM" id="SignalP"/>
    </source>
</evidence>
<dbReference type="InterPro" id="IPR021533">
    <property type="entry name" value="PepSY-like"/>
</dbReference>
<dbReference type="OrthoDB" id="1121502at2"/>
<keyword evidence="1" id="KW-0732">Signal</keyword>
<dbReference type="EMBL" id="FPCA01000001">
    <property type="protein sequence ID" value="SFU36204.1"/>
    <property type="molecule type" value="Genomic_DNA"/>
</dbReference>
<reference evidence="4" key="1">
    <citation type="submission" date="2016-10" db="EMBL/GenBank/DDBJ databases">
        <authorList>
            <person name="Varghese N."/>
        </authorList>
    </citation>
    <scope>NUCLEOTIDE SEQUENCE [LARGE SCALE GENOMIC DNA]</scope>
    <source>
        <strain evidence="4">DSM 18820</strain>
    </source>
</reference>
<feature type="chain" id="PRO_5010238884" evidence="1">
    <location>
        <begin position="23"/>
        <end position="151"/>
    </location>
</feature>
<feature type="domain" description="Putative beta-lactamase-inhibitor-like PepSY-like" evidence="2">
    <location>
        <begin position="21"/>
        <end position="79"/>
    </location>
</feature>
<dbReference type="RefSeq" id="WP_082815286.1">
    <property type="nucleotide sequence ID" value="NZ_BMXC01000001.1"/>
</dbReference>
<dbReference type="SUPFAM" id="SSF160574">
    <property type="entry name" value="BT0923-like"/>
    <property type="match status" value="1"/>
</dbReference>
<feature type="signal peptide" evidence="1">
    <location>
        <begin position="1"/>
        <end position="22"/>
    </location>
</feature>
<keyword evidence="4" id="KW-1185">Reference proteome</keyword>
<gene>
    <name evidence="3" type="ORF">SAMN04487941_0240</name>
</gene>